<evidence type="ECO:0000313" key="4">
    <source>
        <dbReference type="Proteomes" id="UP000800092"/>
    </source>
</evidence>
<comment type="similarity">
    <text evidence="1">Belongs to the AB hydrolase superfamily. AB hydrolase 2 family.</text>
</comment>
<dbReference type="SUPFAM" id="SSF53474">
    <property type="entry name" value="alpha/beta-Hydrolases"/>
    <property type="match status" value="1"/>
</dbReference>
<dbReference type="EMBL" id="ML991870">
    <property type="protein sequence ID" value="KAF2229231.1"/>
    <property type="molecule type" value="Genomic_DNA"/>
</dbReference>
<evidence type="ECO:0000256" key="1">
    <source>
        <dbReference type="ARBA" id="ARBA00006499"/>
    </source>
</evidence>
<dbReference type="Proteomes" id="UP000800092">
    <property type="component" value="Unassembled WGS sequence"/>
</dbReference>
<organism evidence="3 4">
    <name type="scientific">Viridothelium virens</name>
    <name type="common">Speckled blister lichen</name>
    <name type="synonym">Trypethelium virens</name>
    <dbReference type="NCBI Taxonomy" id="1048519"/>
    <lineage>
        <taxon>Eukaryota</taxon>
        <taxon>Fungi</taxon>
        <taxon>Dikarya</taxon>
        <taxon>Ascomycota</taxon>
        <taxon>Pezizomycotina</taxon>
        <taxon>Dothideomycetes</taxon>
        <taxon>Dothideomycetes incertae sedis</taxon>
        <taxon>Trypetheliales</taxon>
        <taxon>Trypetheliaceae</taxon>
        <taxon>Viridothelium</taxon>
    </lineage>
</organism>
<dbReference type="Pfam" id="PF02230">
    <property type="entry name" value="Abhydrolase_2"/>
    <property type="match status" value="1"/>
</dbReference>
<dbReference type="InterPro" id="IPR003140">
    <property type="entry name" value="PLipase/COase/thioEstase"/>
</dbReference>
<protein>
    <submittedName>
        <fullName evidence="3">Phospholipase/Carboxylesterase superfamily protein</fullName>
    </submittedName>
</protein>
<dbReference type="GO" id="GO:0052689">
    <property type="term" value="F:carboxylic ester hydrolase activity"/>
    <property type="evidence" value="ECO:0007669"/>
    <property type="project" value="TreeGrafter"/>
</dbReference>
<dbReference type="PANTHER" id="PTHR10655">
    <property type="entry name" value="LYSOPHOSPHOLIPASE-RELATED"/>
    <property type="match status" value="1"/>
</dbReference>
<reference evidence="3" key="1">
    <citation type="journal article" date="2020" name="Stud. Mycol.">
        <title>101 Dothideomycetes genomes: a test case for predicting lifestyles and emergence of pathogens.</title>
        <authorList>
            <person name="Haridas S."/>
            <person name="Albert R."/>
            <person name="Binder M."/>
            <person name="Bloem J."/>
            <person name="Labutti K."/>
            <person name="Salamov A."/>
            <person name="Andreopoulos B."/>
            <person name="Baker S."/>
            <person name="Barry K."/>
            <person name="Bills G."/>
            <person name="Bluhm B."/>
            <person name="Cannon C."/>
            <person name="Castanera R."/>
            <person name="Culley D."/>
            <person name="Daum C."/>
            <person name="Ezra D."/>
            <person name="Gonzalez J."/>
            <person name="Henrissat B."/>
            <person name="Kuo A."/>
            <person name="Liang C."/>
            <person name="Lipzen A."/>
            <person name="Lutzoni F."/>
            <person name="Magnuson J."/>
            <person name="Mondo S."/>
            <person name="Nolan M."/>
            <person name="Ohm R."/>
            <person name="Pangilinan J."/>
            <person name="Park H.-J."/>
            <person name="Ramirez L."/>
            <person name="Alfaro M."/>
            <person name="Sun H."/>
            <person name="Tritt A."/>
            <person name="Yoshinaga Y."/>
            <person name="Zwiers L.-H."/>
            <person name="Turgeon B."/>
            <person name="Goodwin S."/>
            <person name="Spatafora J."/>
            <person name="Crous P."/>
            <person name="Grigoriev I."/>
        </authorList>
    </citation>
    <scope>NUCLEOTIDE SEQUENCE</scope>
    <source>
        <strain evidence="3">Tuck. ex Michener</strain>
    </source>
</reference>
<dbReference type="GO" id="GO:0005737">
    <property type="term" value="C:cytoplasm"/>
    <property type="evidence" value="ECO:0007669"/>
    <property type="project" value="TreeGrafter"/>
</dbReference>
<dbReference type="OrthoDB" id="437457at2759"/>
<dbReference type="AlphaFoldDB" id="A0A6A6GUB1"/>
<name>A0A6A6GUB1_VIRVR</name>
<dbReference type="InterPro" id="IPR050565">
    <property type="entry name" value="LYPA1-2/EST-like"/>
</dbReference>
<accession>A0A6A6GUB1</accession>
<dbReference type="InterPro" id="IPR029058">
    <property type="entry name" value="AB_hydrolase_fold"/>
</dbReference>
<evidence type="ECO:0000259" key="2">
    <source>
        <dbReference type="Pfam" id="PF02230"/>
    </source>
</evidence>
<evidence type="ECO:0000313" key="3">
    <source>
        <dbReference type="EMBL" id="KAF2229231.1"/>
    </source>
</evidence>
<sequence length="250" mass="27258">MPPRQPAVEDFPANKVTLTLTPPPNNQPPTNVLILLHGLGDTNSSFETLGRQLALPETTCISIRGPKSLPFDLEGFHWGDDIVFDQASGVMEFDTGFTHSTRVIAEDVIKSTLVEKCEFRPREIMLFGFGQGGMAALAATAHFSGIDDLPNPELSGVISIGGVLPDNIRISNLRKCKTPVLICGGERSSLITSTALDRVKNAFEFVEVRHWKKAGDGMPANREEMTPIMAFFARRLKSIRGIPKGSVEIS</sequence>
<keyword evidence="4" id="KW-1185">Reference proteome</keyword>
<dbReference type="Gene3D" id="3.40.50.1820">
    <property type="entry name" value="alpha/beta hydrolase"/>
    <property type="match status" value="1"/>
</dbReference>
<gene>
    <name evidence="3" type="ORF">EV356DRAFT_475725</name>
</gene>
<proteinExistence type="inferred from homology"/>
<feature type="domain" description="Phospholipase/carboxylesterase/thioesterase" evidence="2">
    <location>
        <begin position="26"/>
        <end position="204"/>
    </location>
</feature>
<dbReference type="GO" id="GO:0008474">
    <property type="term" value="F:palmitoyl-(protein) hydrolase activity"/>
    <property type="evidence" value="ECO:0007669"/>
    <property type="project" value="TreeGrafter"/>
</dbReference>
<dbReference type="PANTHER" id="PTHR10655:SF67">
    <property type="entry name" value="PHOSPHOLIPASE_CARBOXYLESTERASE SUPERFAMILY (AFU_ORTHOLOGUE AFUA_5G09340)"/>
    <property type="match status" value="1"/>
</dbReference>